<gene>
    <name evidence="2" type="ORF">CTheo_8081</name>
</gene>
<reference evidence="2 3" key="1">
    <citation type="journal article" date="2019" name="Fungal Biol. Biotechnol.">
        <title>Draft genome sequence of fastidious pathogen Ceratobasidium theobromae, which causes vascular-streak dieback in Theobroma cacao.</title>
        <authorList>
            <person name="Ali S.S."/>
            <person name="Asman A."/>
            <person name="Shao J."/>
            <person name="Firmansyah A.P."/>
            <person name="Susilo A.W."/>
            <person name="Rosmana A."/>
            <person name="McMahon P."/>
            <person name="Junaid M."/>
            <person name="Guest D."/>
            <person name="Kheng T.Y."/>
            <person name="Meinhardt L.W."/>
            <person name="Bailey B.A."/>
        </authorList>
    </citation>
    <scope>NUCLEOTIDE SEQUENCE [LARGE SCALE GENOMIC DNA]</scope>
    <source>
        <strain evidence="2 3">CT2</strain>
    </source>
</reference>
<dbReference type="OrthoDB" id="3269417at2759"/>
<proteinExistence type="predicted"/>
<keyword evidence="3" id="KW-1185">Reference proteome</keyword>
<feature type="region of interest" description="Disordered" evidence="1">
    <location>
        <begin position="190"/>
        <end position="211"/>
    </location>
</feature>
<protein>
    <submittedName>
        <fullName evidence="2">Uncharacterized protein</fullName>
    </submittedName>
</protein>
<dbReference type="InterPro" id="IPR041078">
    <property type="entry name" value="Plavaka"/>
</dbReference>
<feature type="region of interest" description="Disordered" evidence="1">
    <location>
        <begin position="1221"/>
        <end position="1269"/>
    </location>
</feature>
<sequence length="1269" mass="143475">MLPKLPHLSVLRSCACDPYKTYTPWNWTRHTASCAIYKSKFEEEQAEKLLQAKEQEENVHKAQAAAEEARRVQEEQRVQVRADREHETLEISEEDPNTGPYNLRPARIRKPPWLFPGMVPSLRPPRRLHIPVDVQPAGPGSIDVNNNPLPSVHEPPGPPSNCNPALPILPPPATYRTTPNTFGLVREYPATRNSAPPPIPEHREDPTSTSLAHMSPELSTIAELSYKERALQIIAPLRDLSVFRFAHWFYTSRNISSQAGGNELISSVICDEDFDPNAFKETTIQSINQDLDNIDLNPSTSSCMRQGDSWKSASITINLPTGKASRPGLATGSSFHVPGSAEMFGEPFLVPGFRYRSLIEVLRTRFSDPDRSKNFHYRPYKQFVTKSDGTEERVVDDLYTSDAWIKEHEKIQNLQIQDDNPELHGIERAVAAFMFGSDATTPTNFGQNSIWPLYGYFGNEPKSFRRKPDRISVLHGKAARAPLLTHCKRELFHECWKMLLDPDFIYAYHNGIVVQCGDGVTRRLFPRIFTYSADYPEKALIATIRVLGALPCPRCLVQLSNVSLLGTENDFRARETQPRTNNTFNGHLTRRLIYRDGCAVNSSSVEAILRPYSGVPTLNAFSTRLQDDPSFSVNRILVPDLMHEFELGVWKSVFMHLIRMLETLGADTVGEFNTRFRMMGTFGIDTIRKFHDDVSEMKSLAARDFEDILQCSIPCFAGLFPDHDEDIQSLLFILAEWHFLAKLRMHTESTISTLRAVTKLLGTRLRHFQNHIANTYTTHETNKEYRTRSRRKLAKNAMAPIQNLGAQLPAQATNSTTSNQKDQPGPAAATVLPRRRKQFSLQTYKIHALGDYPATIKEFGTTDSYSTQIIELEHRRVKNQYKRTNHVGAVQQMTLIERREAHLRARARALHRLKTSSSLLVEPQGRRRKIRVTDAYMLEIGSQIRWGSPTDKYHIAIRGEPIQLSAFLARHENDPAAKDFYIKLERHIAIRLGTRLSEDASTSGSSSQTLPPSAPRVIFPTLKLYEHAALRSNFTTYDVCRSHDTISPKTSHRFVILPNTESDIRHPFWYARVLGIFHIDAREATAGFRRPTQRFDFLWVRWLGESKWGGWARHRLDRISYVDDGDCNGSFDFVDPAQVIRGAYLAPAFHLGRTKAFLRQSVAWDSPEEGDWAAYYVIRFVDRDMGMRYLGGGIGHFNPVPGSLPDCTADSTEFADELGVDISAPVNSTENAGPDQPNSSDEESEGESDSASSDDDGADVLEEEGAFDI</sequence>
<accession>A0A5N5QAQ7</accession>
<evidence type="ECO:0000256" key="1">
    <source>
        <dbReference type="SAM" id="MobiDB-lite"/>
    </source>
</evidence>
<evidence type="ECO:0000313" key="2">
    <source>
        <dbReference type="EMBL" id="KAB5588477.1"/>
    </source>
</evidence>
<name>A0A5N5QAQ7_9AGAM</name>
<comment type="caution">
    <text evidence="2">The sequence shown here is derived from an EMBL/GenBank/DDBJ whole genome shotgun (WGS) entry which is preliminary data.</text>
</comment>
<feature type="compositionally biased region" description="Acidic residues" evidence="1">
    <location>
        <begin position="1240"/>
        <end position="1269"/>
    </location>
</feature>
<dbReference type="AlphaFoldDB" id="A0A5N5QAQ7"/>
<dbReference type="Proteomes" id="UP000383932">
    <property type="component" value="Unassembled WGS sequence"/>
</dbReference>
<dbReference type="Pfam" id="PF18759">
    <property type="entry name" value="Plavaka"/>
    <property type="match status" value="1"/>
</dbReference>
<feature type="region of interest" description="Disordered" evidence="1">
    <location>
        <begin position="69"/>
        <end position="105"/>
    </location>
</feature>
<organism evidence="2 3">
    <name type="scientific">Ceratobasidium theobromae</name>
    <dbReference type="NCBI Taxonomy" id="1582974"/>
    <lineage>
        <taxon>Eukaryota</taxon>
        <taxon>Fungi</taxon>
        <taxon>Dikarya</taxon>
        <taxon>Basidiomycota</taxon>
        <taxon>Agaricomycotina</taxon>
        <taxon>Agaricomycetes</taxon>
        <taxon>Cantharellales</taxon>
        <taxon>Ceratobasidiaceae</taxon>
        <taxon>Ceratobasidium</taxon>
    </lineage>
</organism>
<feature type="compositionally biased region" description="Basic and acidic residues" evidence="1">
    <location>
        <begin position="69"/>
        <end position="89"/>
    </location>
</feature>
<dbReference type="EMBL" id="SSOP01000444">
    <property type="protein sequence ID" value="KAB5588477.1"/>
    <property type="molecule type" value="Genomic_DNA"/>
</dbReference>
<evidence type="ECO:0000313" key="3">
    <source>
        <dbReference type="Proteomes" id="UP000383932"/>
    </source>
</evidence>